<evidence type="ECO:0000256" key="2">
    <source>
        <dbReference type="ARBA" id="ARBA00022448"/>
    </source>
</evidence>
<gene>
    <name evidence="7" type="ORF">CLF_113325</name>
</gene>
<keyword evidence="4" id="KW-1133">Transmembrane helix</keyword>
<dbReference type="GO" id="GO:0005886">
    <property type="term" value="C:plasma membrane"/>
    <property type="evidence" value="ECO:0007669"/>
    <property type="project" value="TreeGrafter"/>
</dbReference>
<evidence type="ECO:0000259" key="6">
    <source>
        <dbReference type="Pfam" id="PF19055"/>
    </source>
</evidence>
<dbReference type="AlphaFoldDB" id="G7YY66"/>
<dbReference type="GO" id="GO:0140359">
    <property type="term" value="F:ABC-type transporter activity"/>
    <property type="evidence" value="ECO:0007669"/>
    <property type="project" value="InterPro"/>
</dbReference>
<feature type="domain" description="ABC transporter family G" evidence="6">
    <location>
        <begin position="24"/>
        <end position="65"/>
    </location>
</feature>
<dbReference type="GO" id="GO:0005524">
    <property type="term" value="F:ATP binding"/>
    <property type="evidence" value="ECO:0007669"/>
    <property type="project" value="UniProtKB-KW"/>
</dbReference>
<evidence type="ECO:0000256" key="4">
    <source>
        <dbReference type="ARBA" id="ARBA00022989"/>
    </source>
</evidence>
<keyword evidence="7" id="KW-0547">Nucleotide-binding</keyword>
<accession>G7YY66</accession>
<keyword evidence="8" id="KW-1185">Reference proteome</keyword>
<dbReference type="PANTHER" id="PTHR48041">
    <property type="entry name" value="ABC TRANSPORTER G FAMILY MEMBER 28"/>
    <property type="match status" value="1"/>
</dbReference>
<name>G7YY66_CLOSI</name>
<dbReference type="Pfam" id="PF19055">
    <property type="entry name" value="ABC2_membrane_7"/>
    <property type="match status" value="1"/>
</dbReference>
<reference evidence="7" key="1">
    <citation type="journal article" date="2011" name="Genome Biol.">
        <title>The draft genome of the carcinogenic human liver fluke Clonorchis sinensis.</title>
        <authorList>
            <person name="Wang X."/>
            <person name="Chen W."/>
            <person name="Huang Y."/>
            <person name="Sun J."/>
            <person name="Men J."/>
            <person name="Liu H."/>
            <person name="Luo F."/>
            <person name="Guo L."/>
            <person name="Lv X."/>
            <person name="Deng C."/>
            <person name="Zhou C."/>
            <person name="Fan Y."/>
            <person name="Li X."/>
            <person name="Huang L."/>
            <person name="Hu Y."/>
            <person name="Liang C."/>
            <person name="Hu X."/>
            <person name="Xu J."/>
            <person name="Yu X."/>
        </authorList>
    </citation>
    <scope>NUCLEOTIDE SEQUENCE [LARGE SCALE GENOMIC DNA]</scope>
    <source>
        <strain evidence="7">Henan</strain>
    </source>
</reference>
<evidence type="ECO:0000313" key="8">
    <source>
        <dbReference type="Proteomes" id="UP000008909"/>
    </source>
</evidence>
<evidence type="ECO:0000256" key="5">
    <source>
        <dbReference type="ARBA" id="ARBA00023136"/>
    </source>
</evidence>
<dbReference type="InterPro" id="IPR043926">
    <property type="entry name" value="ABCG_dom"/>
</dbReference>
<keyword evidence="5" id="KW-0472">Membrane</keyword>
<keyword evidence="2" id="KW-0813">Transport</keyword>
<sequence>MAGQVIKTLKNLSRRGRTIIFSIHQPKYSIYKLFDSLTMVFRGRLVYHGRAKYAPIEYFLKLGYVCENHN</sequence>
<feature type="non-terminal residue" evidence="7">
    <location>
        <position position="70"/>
    </location>
</feature>
<dbReference type="Gene3D" id="3.40.50.300">
    <property type="entry name" value="P-loop containing nucleotide triphosphate hydrolases"/>
    <property type="match status" value="1"/>
</dbReference>
<proteinExistence type="predicted"/>
<dbReference type="InterPro" id="IPR027417">
    <property type="entry name" value="P-loop_NTPase"/>
</dbReference>
<dbReference type="PANTHER" id="PTHR48041:SF116">
    <property type="entry name" value="PROTEIN BROWN"/>
    <property type="match status" value="1"/>
</dbReference>
<dbReference type="InterPro" id="IPR050352">
    <property type="entry name" value="ABCG_transporters"/>
</dbReference>
<protein>
    <submittedName>
        <fullName evidence="7">ATP-binding cassette sub-family G member 2</fullName>
    </submittedName>
</protein>
<organism evidence="7 8">
    <name type="scientific">Clonorchis sinensis</name>
    <name type="common">Chinese liver fluke</name>
    <dbReference type="NCBI Taxonomy" id="79923"/>
    <lineage>
        <taxon>Eukaryota</taxon>
        <taxon>Metazoa</taxon>
        <taxon>Spiralia</taxon>
        <taxon>Lophotrochozoa</taxon>
        <taxon>Platyhelminthes</taxon>
        <taxon>Trematoda</taxon>
        <taxon>Digenea</taxon>
        <taxon>Opisthorchiida</taxon>
        <taxon>Opisthorchiata</taxon>
        <taxon>Opisthorchiidae</taxon>
        <taxon>Clonorchis</taxon>
    </lineage>
</organism>
<evidence type="ECO:0000256" key="1">
    <source>
        <dbReference type="ARBA" id="ARBA00004141"/>
    </source>
</evidence>
<evidence type="ECO:0000256" key="3">
    <source>
        <dbReference type="ARBA" id="ARBA00022692"/>
    </source>
</evidence>
<reference key="2">
    <citation type="submission" date="2011-10" db="EMBL/GenBank/DDBJ databases">
        <title>The genome and transcriptome sequence of Clonorchis sinensis provide insights into the carcinogenic liver fluke.</title>
        <authorList>
            <person name="Wang X."/>
            <person name="Huang Y."/>
            <person name="Chen W."/>
            <person name="Liu H."/>
            <person name="Guo L."/>
            <person name="Chen Y."/>
            <person name="Luo F."/>
            <person name="Zhou W."/>
            <person name="Sun J."/>
            <person name="Mao Q."/>
            <person name="Liang P."/>
            <person name="Zhou C."/>
            <person name="Tian Y."/>
            <person name="Men J."/>
            <person name="Lv X."/>
            <person name="Huang L."/>
            <person name="Zhou J."/>
            <person name="Hu Y."/>
            <person name="Li R."/>
            <person name="Zhang F."/>
            <person name="Lei H."/>
            <person name="Li X."/>
            <person name="Hu X."/>
            <person name="Liang C."/>
            <person name="Xu J."/>
            <person name="Wu Z."/>
            <person name="Yu X."/>
        </authorList>
    </citation>
    <scope>NUCLEOTIDE SEQUENCE</scope>
    <source>
        <strain>Henan</strain>
    </source>
</reference>
<keyword evidence="7" id="KW-0067">ATP-binding</keyword>
<comment type="subcellular location">
    <subcellularLocation>
        <location evidence="1">Membrane</location>
        <topology evidence="1">Multi-pass membrane protein</topology>
    </subcellularLocation>
</comment>
<dbReference type="Proteomes" id="UP000008909">
    <property type="component" value="Unassembled WGS sequence"/>
</dbReference>
<dbReference type="EMBL" id="DF145158">
    <property type="protein sequence ID" value="GAA57895.1"/>
    <property type="molecule type" value="Genomic_DNA"/>
</dbReference>
<keyword evidence="3" id="KW-0812">Transmembrane</keyword>
<evidence type="ECO:0000313" key="7">
    <source>
        <dbReference type="EMBL" id="GAA57895.1"/>
    </source>
</evidence>